<dbReference type="RefSeq" id="WP_189406705.1">
    <property type="nucleotide sequence ID" value="NZ_BMXP01000006.1"/>
</dbReference>
<dbReference type="SMART" id="SM00796">
    <property type="entry name" value="AHS1"/>
    <property type="match status" value="1"/>
</dbReference>
<organism evidence="5 6">
    <name type="scientific">Alteromonas halophila</name>
    <dbReference type="NCBI Taxonomy" id="516698"/>
    <lineage>
        <taxon>Bacteria</taxon>
        <taxon>Pseudomonadati</taxon>
        <taxon>Pseudomonadota</taxon>
        <taxon>Gammaproteobacteria</taxon>
        <taxon>Alteromonadales</taxon>
        <taxon>Alteromonadaceae</taxon>
        <taxon>Alteromonas/Salinimonas group</taxon>
        <taxon>Alteromonas</taxon>
    </lineage>
</organism>
<comment type="caution">
    <text evidence="5">The sequence shown here is derived from an EMBL/GenBank/DDBJ whole genome shotgun (WGS) entry which is preliminary data.</text>
</comment>
<dbReference type="AlphaFoldDB" id="A0A918MZF7"/>
<dbReference type="GO" id="GO:0016787">
    <property type="term" value="F:hydrolase activity"/>
    <property type="evidence" value="ECO:0007669"/>
    <property type="project" value="UniProtKB-KW"/>
</dbReference>
<dbReference type="SUPFAM" id="SSF160467">
    <property type="entry name" value="PH0987 N-terminal domain-like"/>
    <property type="match status" value="1"/>
</dbReference>
<evidence type="ECO:0000313" key="5">
    <source>
        <dbReference type="EMBL" id="GGW88924.1"/>
    </source>
</evidence>
<keyword evidence="6" id="KW-1185">Reference proteome</keyword>
<keyword evidence="3" id="KW-0067">ATP-binding</keyword>
<dbReference type="Gene3D" id="3.30.1360.40">
    <property type="match status" value="1"/>
</dbReference>
<accession>A0A918MZF7</accession>
<dbReference type="InterPro" id="IPR010016">
    <property type="entry name" value="PxpB"/>
</dbReference>
<dbReference type="EMBL" id="BMXP01000006">
    <property type="protein sequence ID" value="GGW88924.1"/>
    <property type="molecule type" value="Genomic_DNA"/>
</dbReference>
<dbReference type="InterPro" id="IPR003833">
    <property type="entry name" value="CT_C_D"/>
</dbReference>
<reference evidence="5" key="2">
    <citation type="submission" date="2020-09" db="EMBL/GenBank/DDBJ databases">
        <authorList>
            <person name="Sun Q."/>
            <person name="Kim S."/>
        </authorList>
    </citation>
    <scope>NUCLEOTIDE SEQUENCE</scope>
    <source>
        <strain evidence="5">KCTC 22164</strain>
    </source>
</reference>
<protein>
    <submittedName>
        <fullName evidence="5">Allophanate hydrolase</fullName>
    </submittedName>
</protein>
<evidence type="ECO:0000256" key="2">
    <source>
        <dbReference type="ARBA" id="ARBA00022801"/>
    </source>
</evidence>
<evidence type="ECO:0000313" key="6">
    <source>
        <dbReference type="Proteomes" id="UP000631300"/>
    </source>
</evidence>
<evidence type="ECO:0000256" key="1">
    <source>
        <dbReference type="ARBA" id="ARBA00022741"/>
    </source>
</evidence>
<keyword evidence="2 5" id="KW-0378">Hydrolase</keyword>
<proteinExistence type="predicted"/>
<name>A0A918MZF7_9ALTE</name>
<feature type="domain" description="Carboxyltransferase" evidence="4">
    <location>
        <begin position="10"/>
        <end position="208"/>
    </location>
</feature>
<dbReference type="Gene3D" id="2.40.100.10">
    <property type="entry name" value="Cyclophilin-like"/>
    <property type="match status" value="1"/>
</dbReference>
<dbReference type="PANTHER" id="PTHR34698">
    <property type="entry name" value="5-OXOPROLINASE SUBUNIT B"/>
    <property type="match status" value="1"/>
</dbReference>
<dbReference type="InterPro" id="IPR029000">
    <property type="entry name" value="Cyclophilin-like_dom_sf"/>
</dbReference>
<evidence type="ECO:0000256" key="3">
    <source>
        <dbReference type="ARBA" id="ARBA00022840"/>
    </source>
</evidence>
<dbReference type="PANTHER" id="PTHR34698:SF2">
    <property type="entry name" value="5-OXOPROLINASE SUBUNIT B"/>
    <property type="match status" value="1"/>
</dbReference>
<dbReference type="SUPFAM" id="SSF50891">
    <property type="entry name" value="Cyclophilin-like"/>
    <property type="match status" value="1"/>
</dbReference>
<evidence type="ECO:0000259" key="4">
    <source>
        <dbReference type="SMART" id="SM00796"/>
    </source>
</evidence>
<dbReference type="Pfam" id="PF02682">
    <property type="entry name" value="CT_C_D"/>
    <property type="match status" value="1"/>
</dbReference>
<reference evidence="5" key="1">
    <citation type="journal article" date="2014" name="Int. J. Syst. Evol. Microbiol.">
        <title>Complete genome sequence of Corynebacterium casei LMG S-19264T (=DSM 44701T), isolated from a smear-ripened cheese.</title>
        <authorList>
            <consortium name="US DOE Joint Genome Institute (JGI-PGF)"/>
            <person name="Walter F."/>
            <person name="Albersmeier A."/>
            <person name="Kalinowski J."/>
            <person name="Ruckert C."/>
        </authorList>
    </citation>
    <scope>NUCLEOTIDE SEQUENCE</scope>
    <source>
        <strain evidence="5">KCTC 22164</strain>
    </source>
</reference>
<gene>
    <name evidence="5" type="ORF">GCM10007391_23840</name>
</gene>
<sequence length="230" mass="25366">MTPFDAIRGIEPAGMDGIILYFSGDSLTTRNNHCQAWEHALLNASFAWLKDTLPAYDSLLIVFDIRQVDNHHVYHALRQLNVVSDTSQVEGKRHSLPVWYGAPAANDLRHIAAHSGITTDDVIRIHQQALYRVFAVGFAPGFAYMGEVDDRIACPRLSTPRDKVPQGAVAIADNQSAVYPQSSPGGWNLLGLCPLSMFDGSETYTARLAVGDTVTFEAIDEATYREMKDD</sequence>
<dbReference type="GO" id="GO:0005524">
    <property type="term" value="F:ATP binding"/>
    <property type="evidence" value="ECO:0007669"/>
    <property type="project" value="UniProtKB-KW"/>
</dbReference>
<dbReference type="Proteomes" id="UP000631300">
    <property type="component" value="Unassembled WGS sequence"/>
</dbReference>
<keyword evidence="1" id="KW-0547">Nucleotide-binding</keyword>